<dbReference type="GeneID" id="9131892"/>
<dbReference type="KEGG" id="mif:Metin_0878"/>
<dbReference type="PROSITE" id="PS50830">
    <property type="entry name" value="TNASE_3"/>
    <property type="match status" value="1"/>
</dbReference>
<dbReference type="Proteomes" id="UP000002061">
    <property type="component" value="Chromosome"/>
</dbReference>
<dbReference type="PROSITE" id="PS01123">
    <property type="entry name" value="TNASE_1"/>
    <property type="match status" value="1"/>
</dbReference>
<dbReference type="PANTHER" id="PTHR12302:SF3">
    <property type="entry name" value="SERINE_THREONINE-PROTEIN KINASE 31"/>
    <property type="match status" value="1"/>
</dbReference>
<keyword evidence="2" id="KW-0255">Endonuclease</keyword>
<evidence type="ECO:0000256" key="3">
    <source>
        <dbReference type="ARBA" id="ARBA00022801"/>
    </source>
</evidence>
<dbReference type="STRING" id="573063.Metin_0878"/>
<dbReference type="GO" id="GO:0003676">
    <property type="term" value="F:nucleic acid binding"/>
    <property type="evidence" value="ECO:0007669"/>
    <property type="project" value="InterPro"/>
</dbReference>
<protein>
    <submittedName>
        <fullName evidence="5">Nuclease (SNase domain protein)</fullName>
    </submittedName>
</protein>
<dbReference type="SUPFAM" id="SSF50199">
    <property type="entry name" value="Staphylococcal nuclease"/>
    <property type="match status" value="1"/>
</dbReference>
<reference evidence="5" key="1">
    <citation type="submission" date="2010-04" db="EMBL/GenBank/DDBJ databases">
        <title>Complete sequence of Methanocaldococcus infernus ME.</title>
        <authorList>
            <consortium name="US DOE Joint Genome Institute"/>
            <person name="Lucas S."/>
            <person name="Copeland A."/>
            <person name="Lapidus A."/>
            <person name="Cheng J.-F."/>
            <person name="Bruce D."/>
            <person name="Goodwin L."/>
            <person name="Pitluck S."/>
            <person name="Munk A.C."/>
            <person name="Detter J.C."/>
            <person name="Han C."/>
            <person name="Tapia R."/>
            <person name="Land M."/>
            <person name="Hauser L."/>
            <person name="Kyrpides N."/>
            <person name="Mikhailova N."/>
            <person name="Sieprawska-Lupa M."/>
            <person name="Whitman W.B."/>
            <person name="Woyke T."/>
        </authorList>
    </citation>
    <scope>NUCLEOTIDE SEQUENCE [LARGE SCALE GENOMIC DNA]</scope>
    <source>
        <strain evidence="5">ME</strain>
    </source>
</reference>
<dbReference type="PROSITE" id="PS51257">
    <property type="entry name" value="PROKAR_LIPOPROTEIN"/>
    <property type="match status" value="1"/>
</dbReference>
<dbReference type="EMBL" id="CP002009">
    <property type="protein sequence ID" value="ADG13542.1"/>
    <property type="molecule type" value="Genomic_DNA"/>
</dbReference>
<dbReference type="PROSITE" id="PS01284">
    <property type="entry name" value="TNASE_2"/>
    <property type="match status" value="1"/>
</dbReference>
<organism evidence="5 6">
    <name type="scientific">Methanocaldococcus infernus (strain DSM 11812 / JCM 15783 / ME)</name>
    <dbReference type="NCBI Taxonomy" id="573063"/>
    <lineage>
        <taxon>Archaea</taxon>
        <taxon>Methanobacteriati</taxon>
        <taxon>Methanobacteriota</taxon>
        <taxon>Methanomada group</taxon>
        <taxon>Methanococci</taxon>
        <taxon>Methanococcales</taxon>
        <taxon>Methanocaldococcaceae</taxon>
        <taxon>Methanocaldococcus</taxon>
    </lineage>
</organism>
<dbReference type="InterPro" id="IPR016071">
    <property type="entry name" value="Staphylococal_nuclease_OB-fold"/>
</dbReference>
<dbReference type="PANTHER" id="PTHR12302">
    <property type="entry name" value="EBNA2 BINDING PROTEIN P100"/>
    <property type="match status" value="1"/>
</dbReference>
<evidence type="ECO:0000256" key="1">
    <source>
        <dbReference type="ARBA" id="ARBA00022722"/>
    </source>
</evidence>
<dbReference type="OrthoDB" id="3327at2157"/>
<feature type="domain" description="TNase-like" evidence="4">
    <location>
        <begin position="25"/>
        <end position="175"/>
    </location>
</feature>
<dbReference type="eggNOG" id="arCOG03192">
    <property type="taxonomic scope" value="Archaea"/>
</dbReference>
<dbReference type="InterPro" id="IPR035437">
    <property type="entry name" value="SNase_OB-fold_sf"/>
</dbReference>
<dbReference type="InterPro" id="IPR002071">
    <property type="entry name" value="Thermonucl_AS"/>
</dbReference>
<evidence type="ECO:0000259" key="4">
    <source>
        <dbReference type="PROSITE" id="PS50830"/>
    </source>
</evidence>
<dbReference type="SMART" id="SM00318">
    <property type="entry name" value="SNc"/>
    <property type="match status" value="1"/>
</dbReference>
<dbReference type="GO" id="GO:0016787">
    <property type="term" value="F:hydrolase activity"/>
    <property type="evidence" value="ECO:0007669"/>
    <property type="project" value="UniProtKB-KW"/>
</dbReference>
<proteinExistence type="predicted"/>
<accession>D5VSI9</accession>
<dbReference type="CDD" id="cd00175">
    <property type="entry name" value="SNc"/>
    <property type="match status" value="1"/>
</dbReference>
<gene>
    <name evidence="5" type="ordered locus">Metin_0878</name>
</gene>
<keyword evidence="3" id="KW-0378">Hydrolase</keyword>
<keyword evidence="1" id="KW-0540">Nuclease</keyword>
<dbReference type="Gene3D" id="2.40.50.90">
    <property type="match status" value="1"/>
</dbReference>
<evidence type="ECO:0000256" key="2">
    <source>
        <dbReference type="ARBA" id="ARBA00022759"/>
    </source>
</evidence>
<dbReference type="Pfam" id="PF00565">
    <property type="entry name" value="SNase"/>
    <property type="match status" value="1"/>
</dbReference>
<evidence type="ECO:0000313" key="5">
    <source>
        <dbReference type="EMBL" id="ADG13542.1"/>
    </source>
</evidence>
<dbReference type="RefSeq" id="WP_013100288.1">
    <property type="nucleotide sequence ID" value="NC_014122.1"/>
</dbReference>
<name>D5VSI9_METIM</name>
<sequence>MKSLKILILIFILLSGCLSFHSSKEYYHGKVVKVVDGDTIYVNVNGSLWKIRLLGVDCPEIHKKNNPYEYKIDGKYITNLTYLYIWGLKAKEFAERELDHHEVLIAFDPEAPKEDRYGRYLAYIYINKSGKLINFNEELLKYGYARVYISKFTLLHKFLELEKEAKRERRGMWNYENT</sequence>
<dbReference type="HOGENOM" id="CLU_046484_5_3_2"/>
<dbReference type="GO" id="GO:0004519">
    <property type="term" value="F:endonuclease activity"/>
    <property type="evidence" value="ECO:0007669"/>
    <property type="project" value="UniProtKB-KW"/>
</dbReference>
<dbReference type="AlphaFoldDB" id="D5VSI9"/>
<keyword evidence="6" id="KW-1185">Reference proteome</keyword>
<evidence type="ECO:0000313" key="6">
    <source>
        <dbReference type="Proteomes" id="UP000002061"/>
    </source>
</evidence>